<feature type="region of interest" description="Disordered" evidence="1">
    <location>
        <begin position="119"/>
        <end position="212"/>
    </location>
</feature>
<reference evidence="4" key="1">
    <citation type="submission" date="2020-09" db="EMBL/GenBank/DDBJ databases">
        <title>Whole genome shotgun sequence of Streptomyces xanthophaeus NBRC 12829.</title>
        <authorList>
            <person name="Komaki H."/>
            <person name="Tamura T."/>
        </authorList>
    </citation>
    <scope>NUCLEOTIDE SEQUENCE</scope>
    <source>
        <strain evidence="4">NBRC 12829</strain>
    </source>
</reference>
<dbReference type="EMBL" id="BNEE01000006">
    <property type="protein sequence ID" value="GHI85495.1"/>
    <property type="molecule type" value="Genomic_DNA"/>
</dbReference>
<dbReference type="Pfam" id="PF01471">
    <property type="entry name" value="PG_binding_1"/>
    <property type="match status" value="1"/>
</dbReference>
<sequence length="271" mass="28145">MQFGQEWVRPYLSLHEAVPGGGPTSATVTWVIPRVVQDGGLPAGPEPLGEPVVLAREAHHGVHRAHPATKRRRTLGITAAVATLIGSAAIAGTYAFSRDHDAGQSTAQAPATRLDLLEAETEPSAAPEPSRSPGPLPSSPRRTAPATGTSPAGAPSTAAPSAPAENTPTGSNSAPAAGRFPGAPSTAAPSASPSADPAEKPTLRRHDSGPQVVELQQRLAQIGAWSRPQRGRYDQHLQHEVQRFQAKHGVRGDPPGVYGPATRRVLESMTP</sequence>
<accession>A0A919GVY8</accession>
<evidence type="ECO:0000256" key="2">
    <source>
        <dbReference type="SAM" id="Phobius"/>
    </source>
</evidence>
<evidence type="ECO:0000313" key="4">
    <source>
        <dbReference type="EMBL" id="GHI85495.1"/>
    </source>
</evidence>
<dbReference type="Proteomes" id="UP000600026">
    <property type="component" value="Unassembled WGS sequence"/>
</dbReference>
<feature type="compositionally biased region" description="Low complexity" evidence="1">
    <location>
        <begin position="183"/>
        <end position="196"/>
    </location>
</feature>
<comment type="caution">
    <text evidence="4">The sequence shown here is derived from an EMBL/GenBank/DDBJ whole genome shotgun (WGS) entry which is preliminary data.</text>
</comment>
<keyword evidence="2" id="KW-0812">Transmembrane</keyword>
<dbReference type="RefSeq" id="WP_031140345.1">
    <property type="nucleotide sequence ID" value="NZ_BNEE01000006.1"/>
</dbReference>
<protein>
    <recommendedName>
        <fullName evidence="3">Peptidoglycan binding-like domain-containing protein</fullName>
    </recommendedName>
</protein>
<evidence type="ECO:0000313" key="5">
    <source>
        <dbReference type="Proteomes" id="UP000600026"/>
    </source>
</evidence>
<dbReference type="AlphaFoldDB" id="A0A919GVY8"/>
<feature type="domain" description="Peptidoglycan binding-like" evidence="3">
    <location>
        <begin position="208"/>
        <end position="266"/>
    </location>
</feature>
<proteinExistence type="predicted"/>
<dbReference type="InterPro" id="IPR036366">
    <property type="entry name" value="PGBDSf"/>
</dbReference>
<gene>
    <name evidence="4" type="ORF">Sxan_28590</name>
</gene>
<evidence type="ECO:0000256" key="1">
    <source>
        <dbReference type="SAM" id="MobiDB-lite"/>
    </source>
</evidence>
<keyword evidence="2" id="KW-1133">Transmembrane helix</keyword>
<feature type="compositionally biased region" description="Low complexity" evidence="1">
    <location>
        <begin position="139"/>
        <end position="169"/>
    </location>
</feature>
<organism evidence="4 5">
    <name type="scientific">Streptomyces xanthophaeus</name>
    <dbReference type="NCBI Taxonomy" id="67385"/>
    <lineage>
        <taxon>Bacteria</taxon>
        <taxon>Bacillati</taxon>
        <taxon>Actinomycetota</taxon>
        <taxon>Actinomycetes</taxon>
        <taxon>Kitasatosporales</taxon>
        <taxon>Streptomycetaceae</taxon>
        <taxon>Streptomyces</taxon>
    </lineage>
</organism>
<feature type="transmembrane region" description="Helical" evidence="2">
    <location>
        <begin position="74"/>
        <end position="96"/>
    </location>
</feature>
<dbReference type="SUPFAM" id="SSF47090">
    <property type="entry name" value="PGBD-like"/>
    <property type="match status" value="1"/>
</dbReference>
<keyword evidence="5" id="KW-1185">Reference proteome</keyword>
<name>A0A919GVY8_9ACTN</name>
<dbReference type="InterPro" id="IPR002477">
    <property type="entry name" value="Peptidoglycan-bd-like"/>
</dbReference>
<dbReference type="InterPro" id="IPR036365">
    <property type="entry name" value="PGBD-like_sf"/>
</dbReference>
<dbReference type="Gene3D" id="1.10.101.10">
    <property type="entry name" value="PGBD-like superfamily/PGBD"/>
    <property type="match status" value="1"/>
</dbReference>
<feature type="compositionally biased region" description="Basic and acidic residues" evidence="1">
    <location>
        <begin position="197"/>
        <end position="208"/>
    </location>
</feature>
<keyword evidence="2" id="KW-0472">Membrane</keyword>
<dbReference type="OrthoDB" id="3874291at2"/>
<evidence type="ECO:0000259" key="3">
    <source>
        <dbReference type="Pfam" id="PF01471"/>
    </source>
</evidence>